<sequence length="142" mass="16532">MTKRKEKKPKRKVAWCEEDEAHRQALINCADEYAKALQELLSIPGTSVIKDVQYGLCLLNQQHKAETWPDRFEPKYNLSVEESPLKESLSAAKKMLEFSDLTTILHHELNYNRYWAINETSKILSKAIGEEYDDTLIQIVDY</sequence>
<evidence type="ECO:0000313" key="2">
    <source>
        <dbReference type="Proteomes" id="UP000266861"/>
    </source>
</evidence>
<dbReference type="OrthoDB" id="2306584at2759"/>
<gene>
    <name evidence="1" type="ORF">Glove_26g242</name>
</gene>
<reference evidence="1 2" key="1">
    <citation type="submission" date="2018-08" db="EMBL/GenBank/DDBJ databases">
        <title>Genome and evolution of the arbuscular mycorrhizal fungus Diversispora epigaea (formerly Glomus versiforme) and its bacterial endosymbionts.</title>
        <authorList>
            <person name="Sun X."/>
            <person name="Fei Z."/>
            <person name="Harrison M."/>
        </authorList>
    </citation>
    <scope>NUCLEOTIDE SEQUENCE [LARGE SCALE GENOMIC DNA]</scope>
    <source>
        <strain evidence="1 2">IT104</strain>
    </source>
</reference>
<protein>
    <submittedName>
        <fullName evidence="1">Uncharacterized protein</fullName>
    </submittedName>
</protein>
<dbReference type="EMBL" id="PQFF01000024">
    <property type="protein sequence ID" value="RHZ88093.1"/>
    <property type="molecule type" value="Genomic_DNA"/>
</dbReference>
<dbReference type="AlphaFoldDB" id="A0A397JT57"/>
<accession>A0A397JT57</accession>
<organism evidence="1 2">
    <name type="scientific">Diversispora epigaea</name>
    <dbReference type="NCBI Taxonomy" id="1348612"/>
    <lineage>
        <taxon>Eukaryota</taxon>
        <taxon>Fungi</taxon>
        <taxon>Fungi incertae sedis</taxon>
        <taxon>Mucoromycota</taxon>
        <taxon>Glomeromycotina</taxon>
        <taxon>Glomeromycetes</taxon>
        <taxon>Diversisporales</taxon>
        <taxon>Diversisporaceae</taxon>
        <taxon>Diversispora</taxon>
    </lineage>
</organism>
<dbReference type="Proteomes" id="UP000266861">
    <property type="component" value="Unassembled WGS sequence"/>
</dbReference>
<proteinExistence type="predicted"/>
<keyword evidence="2" id="KW-1185">Reference proteome</keyword>
<name>A0A397JT57_9GLOM</name>
<comment type="caution">
    <text evidence="1">The sequence shown here is derived from an EMBL/GenBank/DDBJ whole genome shotgun (WGS) entry which is preliminary data.</text>
</comment>
<evidence type="ECO:0000313" key="1">
    <source>
        <dbReference type="EMBL" id="RHZ88093.1"/>
    </source>
</evidence>